<dbReference type="InterPro" id="IPR050093">
    <property type="entry name" value="ABC_SmlMolc_Importer"/>
</dbReference>
<dbReference type="InterPro" id="IPR027417">
    <property type="entry name" value="P-loop_NTPase"/>
</dbReference>
<gene>
    <name evidence="5" type="ORF">F0P96_04540</name>
</gene>
<dbReference type="Pfam" id="PF00005">
    <property type="entry name" value="ABC_tran"/>
    <property type="match status" value="1"/>
</dbReference>
<accession>A0AA88K3V3</accession>
<dbReference type="AlphaFoldDB" id="A0AA88K3V3"/>
<dbReference type="Gene3D" id="3.40.50.300">
    <property type="entry name" value="P-loop containing nucleotide triphosphate hydrolases"/>
    <property type="match status" value="1"/>
</dbReference>
<reference evidence="5 6" key="1">
    <citation type="submission" date="2019-09" db="EMBL/GenBank/DDBJ databases">
        <title>Genome sequence of Hymenobacter sp. M3.</title>
        <authorList>
            <person name="Srinivasan S."/>
        </authorList>
    </citation>
    <scope>NUCLEOTIDE SEQUENCE [LARGE SCALE GENOMIC DNA]</scope>
    <source>
        <strain evidence="5 6">M3</strain>
    </source>
</reference>
<evidence type="ECO:0000259" key="4">
    <source>
        <dbReference type="PROSITE" id="PS50893"/>
    </source>
</evidence>
<organism evidence="5 6">
    <name type="scientific">Hymenobacter busanensis</name>
    <dbReference type="NCBI Taxonomy" id="2607656"/>
    <lineage>
        <taxon>Bacteria</taxon>
        <taxon>Pseudomonadati</taxon>
        <taxon>Bacteroidota</taxon>
        <taxon>Cytophagia</taxon>
        <taxon>Cytophagales</taxon>
        <taxon>Hymenobacteraceae</taxon>
        <taxon>Hymenobacter</taxon>
    </lineage>
</organism>
<dbReference type="EMBL" id="VTWU01000001">
    <property type="protein sequence ID" value="KAA9339890.1"/>
    <property type="molecule type" value="Genomic_DNA"/>
</dbReference>
<dbReference type="PANTHER" id="PTHR42781">
    <property type="entry name" value="SPERMIDINE/PUTRESCINE IMPORT ATP-BINDING PROTEIN POTA"/>
    <property type="match status" value="1"/>
</dbReference>
<protein>
    <submittedName>
        <fullName evidence="5">ABC transporter ATP-binding protein</fullName>
    </submittedName>
</protein>
<dbReference type="SUPFAM" id="SSF52540">
    <property type="entry name" value="P-loop containing nucleoside triphosphate hydrolases"/>
    <property type="match status" value="1"/>
</dbReference>
<dbReference type="SMART" id="SM00382">
    <property type="entry name" value="AAA"/>
    <property type="match status" value="1"/>
</dbReference>
<dbReference type="Proteomes" id="UP000326380">
    <property type="component" value="Unassembled WGS sequence"/>
</dbReference>
<keyword evidence="1" id="KW-0813">Transport</keyword>
<dbReference type="PROSITE" id="PS50893">
    <property type="entry name" value="ABC_TRANSPORTER_2"/>
    <property type="match status" value="1"/>
</dbReference>
<sequence>MRLYHAPMSPYSHEEPVLTLDNISMTFHGEVVLRDISAQVRNVVRPGMTQGQVVGFYGRSGIGKSVLCRIMAGLVVPSTGQVQVGETQHPVRPGDVGLVQQRYPLFNHRTLADNLLVAAERKHSPAEAKQHVEAYLERFRLAPHRRKYPAQLSGGQRQRAAIAQQLLCSDHLILLDEPFSGLDVAMIDELKKIIVEVTTMDELNTVVIVSHDIATTTALSDTLWLMGYERDAAGQPLPGATISKAHQYDLAGMGLAWHPNVEAEPEFGRFVEHLKAEIRQG</sequence>
<dbReference type="PROSITE" id="PS00211">
    <property type="entry name" value="ABC_TRANSPORTER_1"/>
    <property type="match status" value="1"/>
</dbReference>
<comment type="caution">
    <text evidence="5">The sequence shown here is derived from an EMBL/GenBank/DDBJ whole genome shotgun (WGS) entry which is preliminary data.</text>
</comment>
<dbReference type="GO" id="GO:0005524">
    <property type="term" value="F:ATP binding"/>
    <property type="evidence" value="ECO:0007669"/>
    <property type="project" value="UniProtKB-KW"/>
</dbReference>
<evidence type="ECO:0000256" key="1">
    <source>
        <dbReference type="ARBA" id="ARBA00022448"/>
    </source>
</evidence>
<evidence type="ECO:0000313" key="6">
    <source>
        <dbReference type="Proteomes" id="UP000326380"/>
    </source>
</evidence>
<evidence type="ECO:0000313" key="5">
    <source>
        <dbReference type="EMBL" id="KAA9339890.1"/>
    </source>
</evidence>
<dbReference type="GO" id="GO:0016887">
    <property type="term" value="F:ATP hydrolysis activity"/>
    <property type="evidence" value="ECO:0007669"/>
    <property type="project" value="InterPro"/>
</dbReference>
<keyword evidence="2" id="KW-0547">Nucleotide-binding</keyword>
<dbReference type="InterPro" id="IPR003439">
    <property type="entry name" value="ABC_transporter-like_ATP-bd"/>
</dbReference>
<dbReference type="PANTHER" id="PTHR42781:SF4">
    <property type="entry name" value="SPERMIDINE_PUTRESCINE IMPORT ATP-BINDING PROTEIN POTA"/>
    <property type="match status" value="1"/>
</dbReference>
<dbReference type="InterPro" id="IPR003593">
    <property type="entry name" value="AAA+_ATPase"/>
</dbReference>
<keyword evidence="3 5" id="KW-0067">ATP-binding</keyword>
<keyword evidence="6" id="KW-1185">Reference proteome</keyword>
<dbReference type="InterPro" id="IPR017871">
    <property type="entry name" value="ABC_transporter-like_CS"/>
</dbReference>
<proteinExistence type="predicted"/>
<feature type="domain" description="ABC transporter" evidence="4">
    <location>
        <begin position="18"/>
        <end position="253"/>
    </location>
</feature>
<evidence type="ECO:0000256" key="2">
    <source>
        <dbReference type="ARBA" id="ARBA00022741"/>
    </source>
</evidence>
<evidence type="ECO:0000256" key="3">
    <source>
        <dbReference type="ARBA" id="ARBA00022840"/>
    </source>
</evidence>
<name>A0AA88K3V3_9BACT</name>